<sequence length="276" mass="31067">MKTAIIIDSSCTFRNWKDEKDVHLVPLTIVTEDQKNIDDNLEFTPDDFYSLNEEQVLKTSQSIVGSMLGKWDELLKEYDNVICILISKGLSGQYNTYKMFSNEDEYKERVFVVDTNGVSIVNDRQVAFALELIKQGKTPKEIVGFLEEKYSDFKGYIIPKSLKQLVRGGRITKAAAGLAKILKINPILNYNGVIDKEGKARTFKKAVEEALDKIAKENSGEFVVDVAHSRTDQENLDLVNQLMAEKGLKLGKIDELPNVIVCHTGTDTFAFIPYVG</sequence>
<dbReference type="RefSeq" id="WP_166508018.1">
    <property type="nucleotide sequence ID" value="NZ_CP043026.1"/>
</dbReference>
<dbReference type="AlphaFoldDB" id="A0A5B9Y5S4"/>
<dbReference type="Gene3D" id="3.40.50.10170">
    <property type="match status" value="1"/>
</dbReference>
<protein>
    <submittedName>
        <fullName evidence="2">DegV family protein</fullName>
    </submittedName>
</protein>
<dbReference type="SUPFAM" id="SSF82549">
    <property type="entry name" value="DAK1/DegV-like"/>
    <property type="match status" value="1"/>
</dbReference>
<dbReference type="PANTHER" id="PTHR33434">
    <property type="entry name" value="DEGV DOMAIN-CONTAINING PROTEIN DR_1986-RELATED"/>
    <property type="match status" value="1"/>
</dbReference>
<dbReference type="Gene3D" id="3.30.1180.10">
    <property type="match status" value="1"/>
</dbReference>
<evidence type="ECO:0000313" key="2">
    <source>
        <dbReference type="EMBL" id="QEH61627.1"/>
    </source>
</evidence>
<dbReference type="Pfam" id="PF02645">
    <property type="entry name" value="DegV"/>
    <property type="match status" value="1"/>
</dbReference>
<dbReference type="EMBL" id="CP043026">
    <property type="protein sequence ID" value="QEH61627.1"/>
    <property type="molecule type" value="Genomic_DNA"/>
</dbReference>
<accession>A0A5B9Y5S4</accession>
<dbReference type="Proteomes" id="UP000323144">
    <property type="component" value="Chromosome"/>
</dbReference>
<proteinExistence type="predicted"/>
<dbReference type="PROSITE" id="PS51482">
    <property type="entry name" value="DEGV"/>
    <property type="match status" value="1"/>
</dbReference>
<dbReference type="NCBIfam" id="TIGR00762">
    <property type="entry name" value="DegV"/>
    <property type="match status" value="1"/>
</dbReference>
<dbReference type="InterPro" id="IPR043168">
    <property type="entry name" value="DegV_C"/>
</dbReference>
<gene>
    <name evidence="2" type="primary">degV</name>
    <name evidence="2" type="ORF">SCHIN_v1c04300</name>
</gene>
<dbReference type="PANTHER" id="PTHR33434:SF2">
    <property type="entry name" value="FATTY ACID-BINDING PROTEIN TM_1468"/>
    <property type="match status" value="1"/>
</dbReference>
<evidence type="ECO:0000313" key="3">
    <source>
        <dbReference type="Proteomes" id="UP000323144"/>
    </source>
</evidence>
<name>A0A5B9Y5S4_9MOLU</name>
<dbReference type="KEGG" id="schi:SCHIN_v1c04300"/>
<keyword evidence="1" id="KW-0446">Lipid-binding</keyword>
<evidence type="ECO:0000256" key="1">
    <source>
        <dbReference type="ARBA" id="ARBA00023121"/>
    </source>
</evidence>
<dbReference type="GO" id="GO:0008289">
    <property type="term" value="F:lipid binding"/>
    <property type="evidence" value="ECO:0007669"/>
    <property type="project" value="UniProtKB-KW"/>
</dbReference>
<dbReference type="InterPro" id="IPR003797">
    <property type="entry name" value="DegV"/>
</dbReference>
<keyword evidence="3" id="KW-1185">Reference proteome</keyword>
<dbReference type="InterPro" id="IPR050270">
    <property type="entry name" value="DegV_domain_contain"/>
</dbReference>
<organism evidence="2 3">
    <name type="scientific">Spiroplasma chinense</name>
    <dbReference type="NCBI Taxonomy" id="216932"/>
    <lineage>
        <taxon>Bacteria</taxon>
        <taxon>Bacillati</taxon>
        <taxon>Mycoplasmatota</taxon>
        <taxon>Mollicutes</taxon>
        <taxon>Entomoplasmatales</taxon>
        <taxon>Spiroplasmataceae</taxon>
        <taxon>Spiroplasma</taxon>
    </lineage>
</organism>
<reference evidence="2 3" key="1">
    <citation type="submission" date="2019-08" db="EMBL/GenBank/DDBJ databases">
        <title>Complete genome sequence of Spiroplasma chinense CCH (DSM 19755).</title>
        <authorList>
            <person name="Shen H.-Y."/>
            <person name="Lin Y.-C."/>
            <person name="Chou L."/>
            <person name="Kuo C.-H."/>
        </authorList>
    </citation>
    <scope>NUCLEOTIDE SEQUENCE [LARGE SCALE GENOMIC DNA]</scope>
    <source>
        <strain evidence="2 3">CCH</strain>
    </source>
</reference>